<dbReference type="AlphaFoldDB" id="A0AAN9XT48"/>
<protein>
    <submittedName>
        <fullName evidence="2">Uncharacterized protein</fullName>
    </submittedName>
</protein>
<accession>A0AAN9XT48</accession>
<evidence type="ECO:0000313" key="3">
    <source>
        <dbReference type="Proteomes" id="UP001386955"/>
    </source>
</evidence>
<name>A0AAN9XT48_PSOTE</name>
<reference evidence="2 3" key="1">
    <citation type="submission" date="2024-01" db="EMBL/GenBank/DDBJ databases">
        <title>The genomes of 5 underutilized Papilionoideae crops provide insights into root nodulation and disease resistanc.</title>
        <authorList>
            <person name="Jiang F."/>
        </authorList>
    </citation>
    <scope>NUCLEOTIDE SEQUENCE [LARGE SCALE GENOMIC DNA]</scope>
    <source>
        <strain evidence="2">DUOXIRENSHENG_FW03</strain>
        <tissue evidence="2">Leaves</tissue>
    </source>
</reference>
<dbReference type="Proteomes" id="UP001386955">
    <property type="component" value="Unassembled WGS sequence"/>
</dbReference>
<comment type="caution">
    <text evidence="2">The sequence shown here is derived from an EMBL/GenBank/DDBJ whole genome shotgun (WGS) entry which is preliminary data.</text>
</comment>
<feature type="region of interest" description="Disordered" evidence="1">
    <location>
        <begin position="47"/>
        <end position="71"/>
    </location>
</feature>
<keyword evidence="3" id="KW-1185">Reference proteome</keyword>
<dbReference type="EMBL" id="JAYMYS010000002">
    <property type="protein sequence ID" value="KAK7406554.1"/>
    <property type="molecule type" value="Genomic_DNA"/>
</dbReference>
<proteinExistence type="predicted"/>
<evidence type="ECO:0000313" key="2">
    <source>
        <dbReference type="EMBL" id="KAK7406554.1"/>
    </source>
</evidence>
<sequence>MGCRGFHQKMDVVGPLELDVLSPWSVFDASAQVPCCRRIERIGPLIGEAGRSRSSSKSGSRRKTATQTVEPAISNYLSSGIRV</sequence>
<gene>
    <name evidence="2" type="ORF">VNO78_08181</name>
</gene>
<organism evidence="2 3">
    <name type="scientific">Psophocarpus tetragonolobus</name>
    <name type="common">Winged bean</name>
    <name type="synonym">Dolichos tetragonolobus</name>
    <dbReference type="NCBI Taxonomy" id="3891"/>
    <lineage>
        <taxon>Eukaryota</taxon>
        <taxon>Viridiplantae</taxon>
        <taxon>Streptophyta</taxon>
        <taxon>Embryophyta</taxon>
        <taxon>Tracheophyta</taxon>
        <taxon>Spermatophyta</taxon>
        <taxon>Magnoliopsida</taxon>
        <taxon>eudicotyledons</taxon>
        <taxon>Gunneridae</taxon>
        <taxon>Pentapetalae</taxon>
        <taxon>rosids</taxon>
        <taxon>fabids</taxon>
        <taxon>Fabales</taxon>
        <taxon>Fabaceae</taxon>
        <taxon>Papilionoideae</taxon>
        <taxon>50 kb inversion clade</taxon>
        <taxon>NPAAA clade</taxon>
        <taxon>indigoferoid/millettioid clade</taxon>
        <taxon>Phaseoleae</taxon>
        <taxon>Psophocarpus</taxon>
    </lineage>
</organism>
<evidence type="ECO:0000256" key="1">
    <source>
        <dbReference type="SAM" id="MobiDB-lite"/>
    </source>
</evidence>